<feature type="compositionally biased region" description="Basic and acidic residues" evidence="1">
    <location>
        <begin position="395"/>
        <end position="408"/>
    </location>
</feature>
<dbReference type="OrthoDB" id="8196819at2759"/>
<feature type="transmembrane region" description="Helical" evidence="2">
    <location>
        <begin position="98"/>
        <end position="119"/>
    </location>
</feature>
<name>A0A6L2PKG9_COPFO</name>
<gene>
    <name evidence="3" type="ORF">Cfor_11429</name>
</gene>
<keyword evidence="4" id="KW-1185">Reference proteome</keyword>
<feature type="region of interest" description="Disordered" evidence="1">
    <location>
        <begin position="361"/>
        <end position="408"/>
    </location>
</feature>
<feature type="region of interest" description="Disordered" evidence="1">
    <location>
        <begin position="632"/>
        <end position="653"/>
    </location>
</feature>
<evidence type="ECO:0000313" key="4">
    <source>
        <dbReference type="Proteomes" id="UP000502823"/>
    </source>
</evidence>
<dbReference type="EMBL" id="BLKM01000276">
    <property type="protein sequence ID" value="GFG31045.1"/>
    <property type="molecule type" value="Genomic_DNA"/>
</dbReference>
<reference evidence="4" key="1">
    <citation type="submission" date="2020-01" db="EMBL/GenBank/DDBJ databases">
        <title>Draft genome sequence of the Termite Coptotermes fromosanus.</title>
        <authorList>
            <person name="Itakura S."/>
            <person name="Yosikawa Y."/>
            <person name="Umezawa K."/>
        </authorList>
    </citation>
    <scope>NUCLEOTIDE SEQUENCE [LARGE SCALE GENOMIC DNA]</scope>
</reference>
<feature type="compositionally biased region" description="Basic and acidic residues" evidence="1">
    <location>
        <begin position="644"/>
        <end position="653"/>
    </location>
</feature>
<feature type="compositionally biased region" description="Polar residues" evidence="1">
    <location>
        <begin position="239"/>
        <end position="256"/>
    </location>
</feature>
<sequence>MVDIDNFMPFNPLWSPNNQMEHNQSNHRTKNIVVGIGGAMLSCIGDLTNKKQEALLFLTVSILTINVVNIVILEVGEWHFFMTSNVQEIIAQKNLKKLVFYARVTTTISTTVAIVTSFLDSQFTFCSMQKSRPPKRRIHEQISDIEYILPRKKQSSVGKQAHNIYNQYAQSWVFETDTAGSSKNESPYMKLSNVEVNGGNKAIDTKNQNTARIDVHRTHSAEPKMCVVNPIVRVEQVSEESNGNRNLNYMKSFSRTPSPAALSDSSSQDSSTNPPIYECLERLTEPTLYRSRLNTAISLNAESSGFAVSPKPVRPRSEIFTKDRFYVVEGLDFTEKVQYASLMVELQQTFLSKKKMFQQPASPQSASGSVAVENSPEKIQCDSKGSSCQESSQDDSQRTGHKESDAEFSKELEAALQLIQDLESPNTIETPSETCRSIEEVEMLLPSAPVVCVQWENSECDPSVPEEVNSQGSSKAELQDFKHVAGVREPSNIPSTSNKNAINTDIVENHNNNSMCERITRVPPVKLLLQDGVETMNEVSTKGYHAQSTSSSTRWAAKSLLRKKSNLPTFAPELEGAIFKSESLAYLTELELLARHARNKSIQRELDCFMDDHVNVIVANPDREQIEQRVHQQILGRSPPCSTAKDKLSKLEH</sequence>
<comment type="caution">
    <text evidence="3">The sequence shown here is derived from an EMBL/GenBank/DDBJ whole genome shotgun (WGS) entry which is preliminary data.</text>
</comment>
<evidence type="ECO:0000256" key="1">
    <source>
        <dbReference type="SAM" id="MobiDB-lite"/>
    </source>
</evidence>
<evidence type="ECO:0000256" key="2">
    <source>
        <dbReference type="SAM" id="Phobius"/>
    </source>
</evidence>
<keyword evidence="2" id="KW-1133">Transmembrane helix</keyword>
<protein>
    <submittedName>
        <fullName evidence="3">Uncharacterized protein</fullName>
    </submittedName>
</protein>
<evidence type="ECO:0000313" key="3">
    <source>
        <dbReference type="EMBL" id="GFG31045.1"/>
    </source>
</evidence>
<accession>A0A6L2PKG9</accession>
<feature type="transmembrane region" description="Helical" evidence="2">
    <location>
        <begin position="54"/>
        <end position="77"/>
    </location>
</feature>
<feature type="region of interest" description="Disordered" evidence="1">
    <location>
        <begin position="239"/>
        <end position="275"/>
    </location>
</feature>
<dbReference type="AlphaFoldDB" id="A0A6L2PKG9"/>
<dbReference type="Proteomes" id="UP000502823">
    <property type="component" value="Unassembled WGS sequence"/>
</dbReference>
<keyword evidence="2" id="KW-0472">Membrane</keyword>
<proteinExistence type="predicted"/>
<feature type="compositionally biased region" description="Low complexity" evidence="1">
    <location>
        <begin position="257"/>
        <end position="271"/>
    </location>
</feature>
<organism evidence="3 4">
    <name type="scientific">Coptotermes formosanus</name>
    <name type="common">Formosan subterranean termite</name>
    <dbReference type="NCBI Taxonomy" id="36987"/>
    <lineage>
        <taxon>Eukaryota</taxon>
        <taxon>Metazoa</taxon>
        <taxon>Ecdysozoa</taxon>
        <taxon>Arthropoda</taxon>
        <taxon>Hexapoda</taxon>
        <taxon>Insecta</taxon>
        <taxon>Pterygota</taxon>
        <taxon>Neoptera</taxon>
        <taxon>Polyneoptera</taxon>
        <taxon>Dictyoptera</taxon>
        <taxon>Blattodea</taxon>
        <taxon>Blattoidea</taxon>
        <taxon>Termitoidae</taxon>
        <taxon>Rhinotermitidae</taxon>
        <taxon>Coptotermes</taxon>
    </lineage>
</organism>
<keyword evidence="2" id="KW-0812">Transmembrane</keyword>
<dbReference type="InParanoid" id="A0A6L2PKG9"/>